<reference evidence="1" key="1">
    <citation type="submission" date="2021-02" db="EMBL/GenBank/DDBJ databases">
        <authorList>
            <person name="Bekaert M."/>
        </authorList>
    </citation>
    <scope>NUCLEOTIDE SEQUENCE</scope>
    <source>
        <strain evidence="1">IoA-00</strain>
    </source>
</reference>
<evidence type="ECO:0000313" key="2">
    <source>
        <dbReference type="Proteomes" id="UP000675881"/>
    </source>
</evidence>
<dbReference type="OrthoDB" id="10051180at2759"/>
<name>A0A7R8CJ92_LEPSM</name>
<dbReference type="AlphaFoldDB" id="A0A7R8CJ92"/>
<sequence>MLLDQSDLSSNPYLGFFITVAAQLPCYVYVMFTIDHPASDREHSCSVCSDDGKIYSHVIFGVGALISAILVSYLTETHGIQLPDSIKDSEKIQPAFPWQQGKKSTKSTGDV</sequence>
<evidence type="ECO:0000313" key="1">
    <source>
        <dbReference type="EMBL" id="CAF2809011.1"/>
    </source>
</evidence>
<keyword evidence="2" id="KW-1185">Reference proteome</keyword>
<organism evidence="1 2">
    <name type="scientific">Lepeophtheirus salmonis</name>
    <name type="common">Salmon louse</name>
    <name type="synonym">Caligus salmonis</name>
    <dbReference type="NCBI Taxonomy" id="72036"/>
    <lineage>
        <taxon>Eukaryota</taxon>
        <taxon>Metazoa</taxon>
        <taxon>Ecdysozoa</taxon>
        <taxon>Arthropoda</taxon>
        <taxon>Crustacea</taxon>
        <taxon>Multicrustacea</taxon>
        <taxon>Hexanauplia</taxon>
        <taxon>Copepoda</taxon>
        <taxon>Siphonostomatoida</taxon>
        <taxon>Caligidae</taxon>
        <taxon>Lepeophtheirus</taxon>
    </lineage>
</organism>
<gene>
    <name evidence="1" type="ORF">LSAA_2857</name>
</gene>
<accession>A0A7R8CJ92</accession>
<dbReference type="Proteomes" id="UP000675881">
    <property type="component" value="Chromosome 11"/>
</dbReference>
<proteinExistence type="predicted"/>
<protein>
    <submittedName>
        <fullName evidence="1">(salmon louse) hypothetical protein</fullName>
    </submittedName>
</protein>
<dbReference type="EMBL" id="HG994590">
    <property type="protein sequence ID" value="CAF2809011.1"/>
    <property type="molecule type" value="Genomic_DNA"/>
</dbReference>